<protein>
    <recommendedName>
        <fullName evidence="1">Glyoxalase-related protein domain-containing protein</fullName>
    </recommendedName>
</protein>
<evidence type="ECO:0000313" key="3">
    <source>
        <dbReference type="Proteomes" id="UP000709466"/>
    </source>
</evidence>
<accession>A0ABX0VXB5</accession>
<name>A0ABX0VXB5_9RHOB</name>
<feature type="domain" description="Glyoxalase-related protein" evidence="1">
    <location>
        <begin position="15"/>
        <end position="143"/>
    </location>
</feature>
<dbReference type="Pfam" id="PF20066">
    <property type="entry name" value="Glyoxalase_8"/>
    <property type="match status" value="1"/>
</dbReference>
<reference evidence="2 3" key="1">
    <citation type="submission" date="2020-03" db="EMBL/GenBank/DDBJ databases">
        <title>Bacterial isolates of synthetic phycosphere.</title>
        <authorList>
            <person name="Fu H."/>
            <person name="Moran M.A."/>
        </authorList>
    </citation>
    <scope>NUCLEOTIDE SEQUENCE [LARGE SCALE GENOMIC DNA]</scope>
    <source>
        <strain evidence="2 3">HF1</strain>
    </source>
</reference>
<proteinExistence type="predicted"/>
<dbReference type="RefSeq" id="WP_167637825.1">
    <property type="nucleotide sequence ID" value="NZ_JAATOP010000004.1"/>
</dbReference>
<organism evidence="2 3">
    <name type="scientific">Marivivens donghaensis</name>
    <dbReference type="NCBI Taxonomy" id="1699413"/>
    <lineage>
        <taxon>Bacteria</taxon>
        <taxon>Pseudomonadati</taxon>
        <taxon>Pseudomonadota</taxon>
        <taxon>Alphaproteobacteria</taxon>
        <taxon>Rhodobacterales</taxon>
        <taxon>Paracoccaceae</taxon>
        <taxon>Marivivens group</taxon>
        <taxon>Marivivens</taxon>
    </lineage>
</organism>
<evidence type="ECO:0000313" key="2">
    <source>
        <dbReference type="EMBL" id="NIY72450.1"/>
    </source>
</evidence>
<keyword evidence="3" id="KW-1185">Reference proteome</keyword>
<dbReference type="InterPro" id="IPR045517">
    <property type="entry name" value="Glyoxalase_8"/>
</dbReference>
<sequence>MNYQDLTPVFATAPTLKLRARRLREGTEMTHAESLEALAHEYGLKDWNTLSAKAAPPPTLHGLGAGDRIPGPHMSKPFTGVVKGLRSSFAGVVHHIVIRFDEPVDVSKSALMQIPRHQIQFEINDDGITDGHTSDGVPYLVLEL</sequence>
<gene>
    <name evidence="2" type="ORF">HCZ30_08370</name>
</gene>
<evidence type="ECO:0000259" key="1">
    <source>
        <dbReference type="Pfam" id="PF20066"/>
    </source>
</evidence>
<dbReference type="Proteomes" id="UP000709466">
    <property type="component" value="Unassembled WGS sequence"/>
</dbReference>
<dbReference type="EMBL" id="JAATOP010000004">
    <property type="protein sequence ID" value="NIY72450.1"/>
    <property type="molecule type" value="Genomic_DNA"/>
</dbReference>
<comment type="caution">
    <text evidence="2">The sequence shown here is derived from an EMBL/GenBank/DDBJ whole genome shotgun (WGS) entry which is preliminary data.</text>
</comment>